<gene>
    <name evidence="1" type="ORF">PV04_04516</name>
</gene>
<keyword evidence="2" id="KW-1185">Reference proteome</keyword>
<protein>
    <submittedName>
        <fullName evidence="1">Uncharacterized protein</fullName>
    </submittedName>
</protein>
<name>A0A0D2FKE5_9EURO</name>
<organism evidence="1 2">
    <name type="scientific">Phialophora macrospora</name>
    <dbReference type="NCBI Taxonomy" id="1851006"/>
    <lineage>
        <taxon>Eukaryota</taxon>
        <taxon>Fungi</taxon>
        <taxon>Dikarya</taxon>
        <taxon>Ascomycota</taxon>
        <taxon>Pezizomycotina</taxon>
        <taxon>Eurotiomycetes</taxon>
        <taxon>Chaetothyriomycetidae</taxon>
        <taxon>Chaetothyriales</taxon>
        <taxon>Herpotrichiellaceae</taxon>
        <taxon>Phialophora</taxon>
    </lineage>
</organism>
<dbReference type="EMBL" id="KN846958">
    <property type="protein sequence ID" value="KIW68578.1"/>
    <property type="molecule type" value="Genomic_DNA"/>
</dbReference>
<dbReference type="HOGENOM" id="CLU_1895942_0_0_1"/>
<dbReference type="AlphaFoldDB" id="A0A0D2FKE5"/>
<evidence type="ECO:0000313" key="2">
    <source>
        <dbReference type="Proteomes" id="UP000054266"/>
    </source>
</evidence>
<sequence length="134" mass="16701">MPFLRRRDDPETWLTSTPRVRDDWSRDYLFDSARQAWDAIPNRNLSRSVPLDAYTSRRLPDIPRYREFWPYDDFRPRRTNYFERNGRVWDSIPNRNISRSLRADEYTSTRLPDIPRYEEFWPYDDFPRYRGRRN</sequence>
<evidence type="ECO:0000313" key="1">
    <source>
        <dbReference type="EMBL" id="KIW68578.1"/>
    </source>
</evidence>
<reference evidence="1 2" key="1">
    <citation type="submission" date="2015-01" db="EMBL/GenBank/DDBJ databases">
        <title>The Genome Sequence of Capronia semiimmersa CBS27337.</title>
        <authorList>
            <consortium name="The Broad Institute Genomics Platform"/>
            <person name="Cuomo C."/>
            <person name="de Hoog S."/>
            <person name="Gorbushina A."/>
            <person name="Stielow B."/>
            <person name="Teixiera M."/>
            <person name="Abouelleil A."/>
            <person name="Chapman S.B."/>
            <person name="Priest M."/>
            <person name="Young S.K."/>
            <person name="Wortman J."/>
            <person name="Nusbaum C."/>
            <person name="Birren B."/>
        </authorList>
    </citation>
    <scope>NUCLEOTIDE SEQUENCE [LARGE SCALE GENOMIC DNA]</scope>
    <source>
        <strain evidence="1 2">CBS 27337</strain>
    </source>
</reference>
<proteinExistence type="predicted"/>
<accession>A0A0D2FKE5</accession>
<dbReference type="Proteomes" id="UP000054266">
    <property type="component" value="Unassembled WGS sequence"/>
</dbReference>